<keyword evidence="3" id="KW-1185">Reference proteome</keyword>
<sequence length="154" mass="18109">MIKKAVFFILFLILLIGCSSANDADTQIEIDLNKYYGAEVYVNHEDHIESKFLRGINDTYDVIQTLNKVSKEESKDSFNLQKWDYIVVLGEKLEPVNNNEDIYFAADSNKLVIFIQGNQIKIDDKFVVTSDNITENFKRLYEQFNYEPRVWEKY</sequence>
<feature type="chain" id="PRO_5038898414" description="Lipoprotein" evidence="1">
    <location>
        <begin position="22"/>
        <end position="154"/>
    </location>
</feature>
<evidence type="ECO:0000313" key="2">
    <source>
        <dbReference type="EMBL" id="GIP17322.1"/>
    </source>
</evidence>
<organism evidence="2 3">
    <name type="scientific">Paenibacillus montaniterrae</name>
    <dbReference type="NCBI Taxonomy" id="429341"/>
    <lineage>
        <taxon>Bacteria</taxon>
        <taxon>Bacillati</taxon>
        <taxon>Bacillota</taxon>
        <taxon>Bacilli</taxon>
        <taxon>Bacillales</taxon>
        <taxon>Paenibacillaceae</taxon>
        <taxon>Paenibacillus</taxon>
    </lineage>
</organism>
<name>A0A919YQ95_9BACL</name>
<dbReference type="PROSITE" id="PS51257">
    <property type="entry name" value="PROKAR_LIPOPROTEIN"/>
    <property type="match status" value="1"/>
</dbReference>
<dbReference type="RefSeq" id="WP_213516518.1">
    <property type="nucleotide sequence ID" value="NZ_BOSE01000005.1"/>
</dbReference>
<dbReference type="AlphaFoldDB" id="A0A919YQ95"/>
<evidence type="ECO:0000313" key="3">
    <source>
        <dbReference type="Proteomes" id="UP000683139"/>
    </source>
</evidence>
<gene>
    <name evidence="2" type="ORF">J40TS1_29640</name>
</gene>
<comment type="caution">
    <text evidence="2">The sequence shown here is derived from an EMBL/GenBank/DDBJ whole genome shotgun (WGS) entry which is preliminary data.</text>
</comment>
<protein>
    <recommendedName>
        <fullName evidence="4">Lipoprotein</fullName>
    </recommendedName>
</protein>
<dbReference type="Proteomes" id="UP000683139">
    <property type="component" value="Unassembled WGS sequence"/>
</dbReference>
<feature type="signal peptide" evidence="1">
    <location>
        <begin position="1"/>
        <end position="21"/>
    </location>
</feature>
<reference evidence="2" key="1">
    <citation type="submission" date="2021-03" db="EMBL/GenBank/DDBJ databases">
        <title>Antimicrobial resistance genes in bacteria isolated from Japanese honey, and their potential for conferring macrolide and lincosamide resistance in the American foulbrood pathogen Paenibacillus larvae.</title>
        <authorList>
            <person name="Okamoto M."/>
            <person name="Kumagai M."/>
            <person name="Kanamori H."/>
            <person name="Takamatsu D."/>
        </authorList>
    </citation>
    <scope>NUCLEOTIDE SEQUENCE</scope>
    <source>
        <strain evidence="2">J40TS1</strain>
    </source>
</reference>
<evidence type="ECO:0008006" key="4">
    <source>
        <dbReference type="Google" id="ProtNLM"/>
    </source>
</evidence>
<proteinExistence type="predicted"/>
<accession>A0A919YQ95</accession>
<keyword evidence="1" id="KW-0732">Signal</keyword>
<evidence type="ECO:0000256" key="1">
    <source>
        <dbReference type="SAM" id="SignalP"/>
    </source>
</evidence>
<dbReference type="EMBL" id="BOSE01000005">
    <property type="protein sequence ID" value="GIP17322.1"/>
    <property type="molecule type" value="Genomic_DNA"/>
</dbReference>